<dbReference type="Pfam" id="PF01872">
    <property type="entry name" value="RibD_C"/>
    <property type="match status" value="1"/>
</dbReference>
<dbReference type="EMBL" id="JAPWIE010000005">
    <property type="protein sequence ID" value="MCZ4551836.1"/>
    <property type="molecule type" value="Genomic_DNA"/>
</dbReference>
<dbReference type="PANTHER" id="PTHR38011:SF11">
    <property type="entry name" value="2,5-DIAMINO-6-RIBOSYLAMINO-4(3H)-PYRIMIDINONE 5'-PHOSPHATE REDUCTASE"/>
    <property type="match status" value="1"/>
</dbReference>
<name>A0ABT4N049_GORRU</name>
<keyword evidence="3" id="KW-1185">Reference proteome</keyword>
<dbReference type="InterPro" id="IPR024072">
    <property type="entry name" value="DHFR-like_dom_sf"/>
</dbReference>
<protein>
    <submittedName>
        <fullName evidence="2">Dihydrofolate reductase family protein</fullName>
    </submittedName>
</protein>
<reference evidence="2" key="1">
    <citation type="submission" date="2022-12" db="EMBL/GenBank/DDBJ databases">
        <authorList>
            <person name="Krivoruchko A.V."/>
            <person name="Elkin A."/>
        </authorList>
    </citation>
    <scope>NUCLEOTIDE SEQUENCE</scope>
    <source>
        <strain evidence="2">IEGM 1388</strain>
    </source>
</reference>
<proteinExistence type="predicted"/>
<dbReference type="Proteomes" id="UP001067235">
    <property type="component" value="Unassembled WGS sequence"/>
</dbReference>
<comment type="caution">
    <text evidence="2">The sequence shown here is derived from an EMBL/GenBank/DDBJ whole genome shotgun (WGS) entry which is preliminary data.</text>
</comment>
<evidence type="ECO:0000313" key="3">
    <source>
        <dbReference type="Proteomes" id="UP001067235"/>
    </source>
</evidence>
<dbReference type="Gene3D" id="3.40.430.10">
    <property type="entry name" value="Dihydrofolate Reductase, subunit A"/>
    <property type="match status" value="1"/>
</dbReference>
<dbReference type="RefSeq" id="WP_301572733.1">
    <property type="nucleotide sequence ID" value="NZ_JAPWIE010000005.1"/>
</dbReference>
<evidence type="ECO:0000259" key="1">
    <source>
        <dbReference type="Pfam" id="PF01872"/>
    </source>
</evidence>
<dbReference type="PANTHER" id="PTHR38011">
    <property type="entry name" value="DIHYDROFOLATE REDUCTASE FAMILY PROTEIN (AFU_ORTHOLOGUE AFUA_8G06820)"/>
    <property type="match status" value="1"/>
</dbReference>
<dbReference type="InterPro" id="IPR050765">
    <property type="entry name" value="Riboflavin_Biosynth_HTPR"/>
</dbReference>
<dbReference type="SUPFAM" id="SSF53597">
    <property type="entry name" value="Dihydrofolate reductase-like"/>
    <property type="match status" value="1"/>
</dbReference>
<gene>
    <name evidence="2" type="ORF">O4213_17735</name>
</gene>
<dbReference type="InterPro" id="IPR002734">
    <property type="entry name" value="RibDG_C"/>
</dbReference>
<organism evidence="2 3">
    <name type="scientific">Gordonia rubripertincta</name>
    <name type="common">Rhodococcus corallinus</name>
    <dbReference type="NCBI Taxonomy" id="36822"/>
    <lineage>
        <taxon>Bacteria</taxon>
        <taxon>Bacillati</taxon>
        <taxon>Actinomycetota</taxon>
        <taxon>Actinomycetes</taxon>
        <taxon>Mycobacteriales</taxon>
        <taxon>Gordoniaceae</taxon>
        <taxon>Gordonia</taxon>
    </lineage>
</organism>
<evidence type="ECO:0000313" key="2">
    <source>
        <dbReference type="EMBL" id="MCZ4551836.1"/>
    </source>
</evidence>
<feature type="domain" description="Bacterial bifunctional deaminase-reductase C-terminal" evidence="1">
    <location>
        <begin position="5"/>
        <end position="171"/>
    </location>
</feature>
<sequence length="185" mass="20443">MGILTYGMHVSLDGYIEDPAGSIDFSAPDEEVHRVANRQAKNTSAYLLGRGLYEMMEEFWTDPERADGGEVEAEFARAYTDTPRIVFSDTLDSVPDGCRLVRSPDAHAEVRRLKSETDGTLSVGGAGLAASLIDLIDEIELFVVPTMVGGGKSFYAPDRRLDLTLEEHRAFPASGWMYLRYSVSR</sequence>
<accession>A0ABT4N049</accession>